<protein>
    <submittedName>
        <fullName evidence="2">Methyltransferase domain-containing protein</fullName>
    </submittedName>
</protein>
<dbReference type="Gene3D" id="3.40.50.10320">
    <property type="entry name" value="LmbE-like"/>
    <property type="match status" value="1"/>
</dbReference>
<keyword evidence="1" id="KW-0862">Zinc</keyword>
<dbReference type="InterPro" id="IPR003737">
    <property type="entry name" value="GlcNAc_PI_deacetylase-related"/>
</dbReference>
<evidence type="ECO:0000313" key="2">
    <source>
        <dbReference type="EMBL" id="NKX93020.1"/>
    </source>
</evidence>
<dbReference type="Proteomes" id="UP000774283">
    <property type="component" value="Unassembled WGS sequence"/>
</dbReference>
<evidence type="ECO:0000256" key="1">
    <source>
        <dbReference type="ARBA" id="ARBA00022833"/>
    </source>
</evidence>
<dbReference type="GO" id="GO:0032259">
    <property type="term" value="P:methylation"/>
    <property type="evidence" value="ECO:0007669"/>
    <property type="project" value="UniProtKB-KW"/>
</dbReference>
<sequence length="454" mass="49331">MTFDARDPGTDPRAWDALVARLPSTHTGDATHVVVVAPHPDDESLGAGGLLASLARRSVRVDVVVVTDGAASHPGAPGDLADVRAQEVRDAVALLCPRATLTLLGMPDGGTSDRRSDVTRRLHDIVGDGARTLLVAPWRGDGHRDHRVVGEVCAEVAERTGARLWEYPVWMWHWATPDSPSLPTAAMRAYPLRDREVVLKARAIRTHASQVFDADGPPVLHGRFLTAFDRDVEVFIETPRRTPAAGDRPEPEDSTMPSGYFEELHGRKADPWGFATRWYEERKRAVTLSALPERDLGRVLEIGCSVGVLTEQLAARATAVVATDVSATALERCRARLEDAGLADRLALVDTSDGALPDGPFDTVVLSEVGYYLGHAELVDLVSSLPALLADGGTVLACHWRHPVQDYPLSGDDVQDVVDRHLGLPELVRHVEEDFTLTVHARDSRSVARREGLV</sequence>
<reference evidence="2 3" key="1">
    <citation type="submission" date="2020-04" db="EMBL/GenBank/DDBJ databases">
        <title>MicrobeNet Type strains.</title>
        <authorList>
            <person name="Nicholson A.C."/>
        </authorList>
    </citation>
    <scope>NUCLEOTIDE SEQUENCE [LARGE SCALE GENOMIC DNA]</scope>
    <source>
        <strain evidence="2 3">ATCC BAA-789</strain>
    </source>
</reference>
<dbReference type="Pfam" id="PF02585">
    <property type="entry name" value="PIG-L"/>
    <property type="match status" value="1"/>
</dbReference>
<dbReference type="AlphaFoldDB" id="A0A9X5IQT4"/>
<proteinExistence type="predicted"/>
<dbReference type="InterPro" id="IPR024078">
    <property type="entry name" value="LmbE-like_dom_sf"/>
</dbReference>
<dbReference type="PANTHER" id="PTHR12993:SF11">
    <property type="entry name" value="N-ACETYLGLUCOSAMINYL-PHOSPHATIDYLINOSITOL DE-N-ACETYLASE"/>
    <property type="match status" value="1"/>
</dbReference>
<dbReference type="SUPFAM" id="SSF102588">
    <property type="entry name" value="LmbE-like"/>
    <property type="match status" value="1"/>
</dbReference>
<gene>
    <name evidence="2" type="ORF">HF995_06985</name>
</gene>
<dbReference type="SUPFAM" id="SSF53335">
    <property type="entry name" value="S-adenosyl-L-methionine-dependent methyltransferases"/>
    <property type="match status" value="1"/>
</dbReference>
<keyword evidence="2" id="KW-0489">Methyltransferase</keyword>
<keyword evidence="3" id="KW-1185">Reference proteome</keyword>
<dbReference type="EMBL" id="JAAXOW010000002">
    <property type="protein sequence ID" value="NKX93020.1"/>
    <property type="molecule type" value="Genomic_DNA"/>
</dbReference>
<dbReference type="CDD" id="cd02440">
    <property type="entry name" value="AdoMet_MTases"/>
    <property type="match status" value="1"/>
</dbReference>
<evidence type="ECO:0000313" key="3">
    <source>
        <dbReference type="Proteomes" id="UP000774283"/>
    </source>
</evidence>
<dbReference type="GO" id="GO:0008757">
    <property type="term" value="F:S-adenosylmethionine-dependent methyltransferase activity"/>
    <property type="evidence" value="ECO:0007669"/>
    <property type="project" value="InterPro"/>
</dbReference>
<dbReference type="Pfam" id="PF05401">
    <property type="entry name" value="NodS"/>
    <property type="match status" value="1"/>
</dbReference>
<accession>A0A9X5IQT4</accession>
<organism evidence="2 3">
    <name type="scientific">Sanguibacter hominis ATCC BAA-789</name>
    <dbReference type="NCBI Taxonomy" id="1312740"/>
    <lineage>
        <taxon>Bacteria</taxon>
        <taxon>Bacillati</taxon>
        <taxon>Actinomycetota</taxon>
        <taxon>Actinomycetes</taxon>
        <taxon>Micrococcales</taxon>
        <taxon>Sanguibacteraceae</taxon>
        <taxon>Sanguibacter</taxon>
    </lineage>
</organism>
<dbReference type="GO" id="GO:0016137">
    <property type="term" value="P:glycoside metabolic process"/>
    <property type="evidence" value="ECO:0007669"/>
    <property type="project" value="UniProtKB-ARBA"/>
</dbReference>
<comment type="caution">
    <text evidence="2">The sequence shown here is derived from an EMBL/GenBank/DDBJ whole genome shotgun (WGS) entry which is preliminary data.</text>
</comment>
<dbReference type="GO" id="GO:0009312">
    <property type="term" value="P:oligosaccharide biosynthetic process"/>
    <property type="evidence" value="ECO:0007669"/>
    <property type="project" value="InterPro"/>
</dbReference>
<dbReference type="RefSeq" id="WP_168447110.1">
    <property type="nucleotide sequence ID" value="NZ_JAAXOW010000002.1"/>
</dbReference>
<dbReference type="InterPro" id="IPR008715">
    <property type="entry name" value="SAM-MeTfrase_NodS-like"/>
</dbReference>
<keyword evidence="2" id="KW-0808">Transferase</keyword>
<dbReference type="PANTHER" id="PTHR12993">
    <property type="entry name" value="N-ACETYLGLUCOSAMINYL-PHOSPHATIDYLINOSITOL DE-N-ACETYLASE-RELATED"/>
    <property type="match status" value="1"/>
</dbReference>
<name>A0A9X5IQT4_9MICO</name>
<dbReference type="Gene3D" id="3.40.50.150">
    <property type="entry name" value="Vaccinia Virus protein VP39"/>
    <property type="match status" value="1"/>
</dbReference>
<dbReference type="GO" id="GO:0016811">
    <property type="term" value="F:hydrolase activity, acting on carbon-nitrogen (but not peptide) bonds, in linear amides"/>
    <property type="evidence" value="ECO:0007669"/>
    <property type="project" value="TreeGrafter"/>
</dbReference>
<dbReference type="InterPro" id="IPR029063">
    <property type="entry name" value="SAM-dependent_MTases_sf"/>
</dbReference>